<accession>A0A1I7XNM7</accession>
<dbReference type="AlphaFoldDB" id="A0A1I7XNM7"/>
<sequence>MESTGEGSVEINESYRKSHYSLTSMMKRWINDMTYPLLLLTSYGVKRLVRSRTRAHIADMGSVSFTGNRGQSVLSTAPLFLLNLTSTTGENVEVAIMSTDNAARLAKELGRKYGFSDDQCRMLRLTLDRELEARLGK</sequence>
<reference evidence="2" key="1">
    <citation type="submission" date="2016-11" db="UniProtKB">
        <authorList>
            <consortium name="WormBaseParasite"/>
        </authorList>
    </citation>
    <scope>IDENTIFICATION</scope>
</reference>
<evidence type="ECO:0000313" key="1">
    <source>
        <dbReference type="Proteomes" id="UP000095283"/>
    </source>
</evidence>
<keyword evidence="1" id="KW-1185">Reference proteome</keyword>
<evidence type="ECO:0000313" key="2">
    <source>
        <dbReference type="WBParaSite" id="Hba_19130"/>
    </source>
</evidence>
<dbReference type="Proteomes" id="UP000095283">
    <property type="component" value="Unplaced"/>
</dbReference>
<proteinExistence type="predicted"/>
<protein>
    <submittedName>
        <fullName evidence="2">WS_DGAT_C domain-containing protein</fullName>
    </submittedName>
</protein>
<organism evidence="1 2">
    <name type="scientific">Heterorhabditis bacteriophora</name>
    <name type="common">Entomopathogenic nematode worm</name>
    <dbReference type="NCBI Taxonomy" id="37862"/>
    <lineage>
        <taxon>Eukaryota</taxon>
        <taxon>Metazoa</taxon>
        <taxon>Ecdysozoa</taxon>
        <taxon>Nematoda</taxon>
        <taxon>Chromadorea</taxon>
        <taxon>Rhabditida</taxon>
        <taxon>Rhabditina</taxon>
        <taxon>Rhabditomorpha</taxon>
        <taxon>Strongyloidea</taxon>
        <taxon>Heterorhabditidae</taxon>
        <taxon>Heterorhabditis</taxon>
    </lineage>
</organism>
<name>A0A1I7XNM7_HETBA</name>
<dbReference type="WBParaSite" id="Hba_19130">
    <property type="protein sequence ID" value="Hba_19130"/>
    <property type="gene ID" value="Hba_19130"/>
</dbReference>